<reference evidence="2 3" key="1">
    <citation type="submission" date="2023-04" db="EMBL/GenBank/DDBJ databases">
        <title>Colletotrichum tabacum stain YC1 causing leaf anthracnose on Nicotiana tabacum(L.) cv.</title>
        <authorList>
            <person name="Ji Z."/>
            <person name="Wang M."/>
            <person name="Zhang J."/>
            <person name="Wang N."/>
            <person name="Zhou Z."/>
        </authorList>
    </citation>
    <scope>NUCLEOTIDE SEQUENCE [LARGE SCALE GENOMIC DNA]</scope>
    <source>
        <strain evidence="2 3">YC1</strain>
    </source>
</reference>
<feature type="chain" id="PRO_5044012809" evidence="1">
    <location>
        <begin position="18"/>
        <end position="100"/>
    </location>
</feature>
<dbReference type="InterPro" id="IPR011024">
    <property type="entry name" value="G_crystallin-like"/>
</dbReference>
<dbReference type="Gene3D" id="2.60.20.10">
    <property type="entry name" value="Crystallins"/>
    <property type="match status" value="1"/>
</dbReference>
<organism evidence="2 3">
    <name type="scientific">Colletotrichum tabaci</name>
    <dbReference type="NCBI Taxonomy" id="1209068"/>
    <lineage>
        <taxon>Eukaryota</taxon>
        <taxon>Fungi</taxon>
        <taxon>Dikarya</taxon>
        <taxon>Ascomycota</taxon>
        <taxon>Pezizomycotina</taxon>
        <taxon>Sordariomycetes</taxon>
        <taxon>Hypocreomycetidae</taxon>
        <taxon>Glomerellales</taxon>
        <taxon>Glomerellaceae</taxon>
        <taxon>Colletotrichum</taxon>
        <taxon>Colletotrichum destructivum species complex</taxon>
    </lineage>
</organism>
<evidence type="ECO:0000313" key="2">
    <source>
        <dbReference type="EMBL" id="KAK6222573.1"/>
    </source>
</evidence>
<dbReference type="Proteomes" id="UP001327957">
    <property type="component" value="Unassembled WGS sequence"/>
</dbReference>
<keyword evidence="1" id="KW-0732">Signal</keyword>
<feature type="signal peptide" evidence="1">
    <location>
        <begin position="1"/>
        <end position="17"/>
    </location>
</feature>
<dbReference type="AlphaFoldDB" id="A0AAV9TJ90"/>
<name>A0AAV9TJ90_9PEZI</name>
<proteinExistence type="predicted"/>
<protein>
    <submittedName>
        <fullName evidence="2">Uncharacterized protein</fullName>
    </submittedName>
</protein>
<comment type="caution">
    <text evidence="2">The sequence shown here is derived from an EMBL/GenBank/DDBJ whole genome shotgun (WGS) entry which is preliminary data.</text>
</comment>
<dbReference type="SUPFAM" id="SSF49695">
    <property type="entry name" value="gamma-Crystallin-like"/>
    <property type="match status" value="1"/>
</dbReference>
<sequence length="100" mass="11102">MQLTIVVTTLLATAVSARRFILFDDINYGGQGNLEQQPNEARCWNLNGRGDKASSVQGDSGCTTFFRERDCRGASWQQRGDAPTVPTFLDNHIWSFANSC</sequence>
<keyword evidence="3" id="KW-1185">Reference proteome</keyword>
<gene>
    <name evidence="2" type="ORF">QIS74_04275</name>
</gene>
<accession>A0AAV9TJ90</accession>
<evidence type="ECO:0000313" key="3">
    <source>
        <dbReference type="Proteomes" id="UP001327957"/>
    </source>
</evidence>
<dbReference type="EMBL" id="JASAOK010000018">
    <property type="protein sequence ID" value="KAK6222573.1"/>
    <property type="molecule type" value="Genomic_DNA"/>
</dbReference>
<evidence type="ECO:0000256" key="1">
    <source>
        <dbReference type="SAM" id="SignalP"/>
    </source>
</evidence>